<feature type="domain" description="Amine oxidase" evidence="1">
    <location>
        <begin position="17"/>
        <end position="458"/>
    </location>
</feature>
<dbReference type="SUPFAM" id="SSF51905">
    <property type="entry name" value="FAD/NAD(P)-binding domain"/>
    <property type="match status" value="1"/>
</dbReference>
<evidence type="ECO:0000313" key="3">
    <source>
        <dbReference type="Proteomes" id="UP000029452"/>
    </source>
</evidence>
<dbReference type="PATRIC" id="fig|178606.4.peg.2113"/>
<dbReference type="InterPro" id="IPR002937">
    <property type="entry name" value="Amino_oxidase"/>
</dbReference>
<dbReference type="OrthoDB" id="9789960at2"/>
<dbReference type="InterPro" id="IPR036188">
    <property type="entry name" value="FAD/NAD-bd_sf"/>
</dbReference>
<comment type="caution">
    <text evidence="2">The sequence shown here is derived from an EMBL/GenBank/DDBJ whole genome shotgun (WGS) entry which is preliminary data.</text>
</comment>
<proteinExistence type="predicted"/>
<evidence type="ECO:0000259" key="1">
    <source>
        <dbReference type="Pfam" id="PF01593"/>
    </source>
</evidence>
<dbReference type="InterPro" id="IPR045892">
    <property type="entry name" value="CrtISO-like"/>
</dbReference>
<organism evidence="2 3">
    <name type="scientific">Leptospirillum ferriphilum</name>
    <dbReference type="NCBI Taxonomy" id="178606"/>
    <lineage>
        <taxon>Bacteria</taxon>
        <taxon>Pseudomonadati</taxon>
        <taxon>Nitrospirota</taxon>
        <taxon>Nitrospiria</taxon>
        <taxon>Nitrospirales</taxon>
        <taxon>Nitrospiraceae</taxon>
        <taxon>Leptospirillum</taxon>
    </lineage>
</organism>
<name>A0A094X3L1_9BACT</name>
<gene>
    <name evidence="2" type="ORF">LptCag_1859</name>
</gene>
<evidence type="ECO:0000313" key="2">
    <source>
        <dbReference type="EMBL" id="KGA93164.1"/>
    </source>
</evidence>
<dbReference type="AlphaFoldDB" id="A0A094X3L1"/>
<dbReference type="Pfam" id="PF01593">
    <property type="entry name" value="Amino_oxidase"/>
    <property type="match status" value="1"/>
</dbReference>
<reference evidence="2 3" key="1">
    <citation type="submission" date="2014-06" db="EMBL/GenBank/DDBJ databases">
        <title>Draft genome sequence of iron oxidizing acidophile Leptospirillum ferriphilum DSM14647.</title>
        <authorList>
            <person name="Cardenas J.P."/>
            <person name="Lazcano M."/>
            <person name="Ossandon F.J."/>
            <person name="Corbett M."/>
            <person name="Holmes D.S."/>
            <person name="Watkin E."/>
        </authorList>
    </citation>
    <scope>NUCLEOTIDE SEQUENCE [LARGE SCALE GENOMIC DNA]</scope>
    <source>
        <strain evidence="2 3">DSM 14647</strain>
    </source>
</reference>
<dbReference type="Proteomes" id="UP000029452">
    <property type="component" value="Unassembled WGS sequence"/>
</dbReference>
<dbReference type="GO" id="GO:0016491">
    <property type="term" value="F:oxidoreductase activity"/>
    <property type="evidence" value="ECO:0007669"/>
    <property type="project" value="InterPro"/>
</dbReference>
<dbReference type="EMBL" id="JPGK01000008">
    <property type="protein sequence ID" value="KGA93164.1"/>
    <property type="molecule type" value="Genomic_DNA"/>
</dbReference>
<sequence>MHDVAIVGGGVGGVLSGSLLAHVGLDVILLEALDYLGGCSGTFEHKGGVFNAGATTLVGLDDRLPVGRIARVLGIKLPVRPVDPAIRVHLPHTTVPLLQNRDAFLEALEHSFPHIDHERLWSSVFRTADALWPALWTLPVFPPKNLGESLHSLGWAMRLLSTTGPSVLRRASNHIHSVTRDPLYQTFLDHLLLITTQATSRDVAFLPAALGLSYATLDNHVALGGMSAALDALAKPIPRILRRTRVRRILPKIDRYILQTARGEIEARQVVLNRDIWSLGELVDAEPVRRKAQEAIHRVPRRWGAVTLYFMVQLPPDRQPDLHHQIHHEKNPWTGSNSLFLSLSDPSDERLSPGGLRSVTVSTHTEPARWENLEPVRYAEQKERVRAFMLAQICAHLPEIRHAAKGEILVGTPRTFRRFTGRTEGSVGGVPMTSEHFPFGFASCRTPLNGLYQVGDTVFPGQGWPGVATGVLNLLKVLEKDGVLPKDARKSLQGIF</sequence>
<dbReference type="PANTHER" id="PTHR46313">
    <property type="match status" value="1"/>
</dbReference>
<dbReference type="RefSeq" id="WP_023525710.1">
    <property type="nucleotide sequence ID" value="NZ_JPGK01000008.1"/>
</dbReference>
<protein>
    <recommendedName>
        <fullName evidence="1">Amine oxidase domain-containing protein</fullName>
    </recommendedName>
</protein>
<dbReference type="Gene3D" id="3.50.50.60">
    <property type="entry name" value="FAD/NAD(P)-binding domain"/>
    <property type="match status" value="1"/>
</dbReference>
<accession>A0A094X3L1</accession>
<dbReference type="GO" id="GO:0016116">
    <property type="term" value="P:carotenoid metabolic process"/>
    <property type="evidence" value="ECO:0007669"/>
    <property type="project" value="InterPro"/>
</dbReference>
<dbReference type="PANTHER" id="PTHR46313:SF3">
    <property type="entry name" value="PROLYCOPENE ISOMERASE, CHLOROPLASTIC"/>
    <property type="match status" value="1"/>
</dbReference>